<dbReference type="PANTHER" id="PTHR28304:SF2">
    <property type="entry name" value="PEROXISOMAL MEMBRANE PROTEIN PEX29"/>
    <property type="match status" value="1"/>
</dbReference>
<dbReference type="EMBL" id="CP115613">
    <property type="protein sequence ID" value="WBW74714.1"/>
    <property type="molecule type" value="Genomic_DNA"/>
</dbReference>
<gene>
    <name evidence="6" type="ORF">SOMG_04832</name>
</gene>
<evidence type="ECO:0000256" key="3">
    <source>
        <dbReference type="ARBA" id="ARBA00022989"/>
    </source>
</evidence>
<organism evidence="6 7">
    <name type="scientific">Schizosaccharomyces osmophilus</name>
    <dbReference type="NCBI Taxonomy" id="2545709"/>
    <lineage>
        <taxon>Eukaryota</taxon>
        <taxon>Fungi</taxon>
        <taxon>Dikarya</taxon>
        <taxon>Ascomycota</taxon>
        <taxon>Taphrinomycotina</taxon>
        <taxon>Schizosaccharomycetes</taxon>
        <taxon>Schizosaccharomycetales</taxon>
        <taxon>Schizosaccharomycetaceae</taxon>
        <taxon>Schizosaccharomyces</taxon>
    </lineage>
</organism>
<dbReference type="GO" id="GO:0007031">
    <property type="term" value="P:peroxisome organization"/>
    <property type="evidence" value="ECO:0007669"/>
    <property type="project" value="TreeGrafter"/>
</dbReference>
<reference evidence="6 7" key="1">
    <citation type="journal article" date="2023" name="G3 (Bethesda)">
        <title>A high-quality reference genome for the fission yeast Schizosaccharomyces osmophilus.</title>
        <authorList>
            <person name="Jia G.S."/>
            <person name="Zhang W.C."/>
            <person name="Liang Y."/>
            <person name="Liu X.H."/>
            <person name="Rhind N."/>
            <person name="Pidoux A."/>
            <person name="Brysch-Herzberg M."/>
            <person name="Du L.L."/>
        </authorList>
    </citation>
    <scope>NUCLEOTIDE SEQUENCE [LARGE SCALE GENOMIC DNA]</scope>
    <source>
        <strain evidence="6 7">CBS 15793</strain>
    </source>
</reference>
<keyword evidence="3 5" id="KW-1133">Transmembrane helix</keyword>
<evidence type="ECO:0000256" key="4">
    <source>
        <dbReference type="ARBA" id="ARBA00023136"/>
    </source>
</evidence>
<protein>
    <submittedName>
        <fullName evidence="6">Peroxin Pex28/29</fullName>
    </submittedName>
</protein>
<keyword evidence="7" id="KW-1185">Reference proteome</keyword>
<evidence type="ECO:0000313" key="7">
    <source>
        <dbReference type="Proteomes" id="UP001212411"/>
    </source>
</evidence>
<sequence length="261" mass="30232">MQNELNPLLLSQNSIRFATRVAIFFIIRDELMEAITWKHPVKSVCLGLTITLLYLHPVSFSAILTLIFITMMPISLTHDVTTNLRDLQNFMASYSSSYDQLVHFRQNYYHYISPSAISSVLVISLIIFPLLALLRISIDRYLPVGLWIVLIALHPQFRSSFSQWYSTRKDTLSSLQLRNEVAQVWRHVVEKEGQITTFYSPSPKVTEPPLVPSLELIDPPVNYSWAPDSSWTFHSPNEFRRFVYWNPQPVKLKRTSSVRTS</sequence>
<dbReference type="InterPro" id="IPR052816">
    <property type="entry name" value="Peroxisomal_Membrane_PEX28-32"/>
</dbReference>
<dbReference type="PANTHER" id="PTHR28304">
    <property type="entry name" value="PEROXISOMAL MEMBRANE PROTEIN PEX29"/>
    <property type="match status" value="1"/>
</dbReference>
<accession>A0AAE9WEB8</accession>
<evidence type="ECO:0000256" key="5">
    <source>
        <dbReference type="SAM" id="Phobius"/>
    </source>
</evidence>
<proteinExistence type="predicted"/>
<feature type="transmembrane region" description="Helical" evidence="5">
    <location>
        <begin position="108"/>
        <end position="134"/>
    </location>
</feature>
<evidence type="ECO:0000313" key="6">
    <source>
        <dbReference type="EMBL" id="WBW74714.1"/>
    </source>
</evidence>
<dbReference type="GeneID" id="80878298"/>
<keyword evidence="2 5" id="KW-0812">Transmembrane</keyword>
<dbReference type="KEGG" id="som:SOMG_04832"/>
<dbReference type="RefSeq" id="XP_056038957.1">
    <property type="nucleotide sequence ID" value="XM_056183609.1"/>
</dbReference>
<dbReference type="AlphaFoldDB" id="A0AAE9WEB8"/>
<feature type="transmembrane region" description="Helical" evidence="5">
    <location>
        <begin position="44"/>
        <end position="69"/>
    </location>
</feature>
<name>A0AAE9WEB8_9SCHI</name>
<evidence type="ECO:0000256" key="1">
    <source>
        <dbReference type="ARBA" id="ARBA00004141"/>
    </source>
</evidence>
<dbReference type="GO" id="GO:0005778">
    <property type="term" value="C:peroxisomal membrane"/>
    <property type="evidence" value="ECO:0007669"/>
    <property type="project" value="TreeGrafter"/>
</dbReference>
<comment type="subcellular location">
    <subcellularLocation>
        <location evidence="1">Membrane</location>
        <topology evidence="1">Multi-pass membrane protein</topology>
    </subcellularLocation>
</comment>
<keyword evidence="4 5" id="KW-0472">Membrane</keyword>
<dbReference type="Proteomes" id="UP001212411">
    <property type="component" value="Chromosome 3"/>
</dbReference>
<evidence type="ECO:0000256" key="2">
    <source>
        <dbReference type="ARBA" id="ARBA00022692"/>
    </source>
</evidence>